<dbReference type="AlphaFoldDB" id="A0A4Q2SD69"/>
<sequence>MKVKLVYEAPLFPGVGGGPRHFEGVAGALADLGVDTHLVLPSRTAVDVPRGASRQTRLRSPGNRAIRHVTYEVSRIALIVWWLISGTRVDVWMSRHSLFGVGTLLARRIAKVVVLEVNGPVREEVAANFGSPALARLVDRLFRWQIKCADVTIAVSPGLVDYVLTRQPNATCHAVPNGSKVANVKVSRQPLKIVYSGALTPWYDLTTLLMAVERLRSVHNIAATLDVVGDGNQALELRRFAGDHGLADIVRFTGWLPSSASQQYVHSAVVGVIPMGRAAMGRSPLKLYEYAAAGLAIVGSDVDGVSNSPLGAEVFQYEVGSVESLALALRQALIAGNRTYDAELWSWEARARQILSLVEHRTGHTEL</sequence>
<dbReference type="GO" id="GO:0016757">
    <property type="term" value="F:glycosyltransferase activity"/>
    <property type="evidence" value="ECO:0007669"/>
    <property type="project" value="UniProtKB-KW"/>
</dbReference>
<keyword evidence="1" id="KW-0328">Glycosyltransferase</keyword>
<evidence type="ECO:0000256" key="2">
    <source>
        <dbReference type="ARBA" id="ARBA00022679"/>
    </source>
</evidence>
<name>A0A4Q2SD69_9ACTN</name>
<reference evidence="4 5" key="1">
    <citation type="submission" date="2019-01" db="EMBL/GenBank/DDBJ databases">
        <title>Novel species of Nocardioides.</title>
        <authorList>
            <person name="Liu Q."/>
            <person name="Xin Y.-H."/>
        </authorList>
    </citation>
    <scope>NUCLEOTIDE SEQUENCE [LARGE SCALE GENOMIC DNA]</scope>
    <source>
        <strain evidence="4 5">CGMCC 4.6875</strain>
    </source>
</reference>
<dbReference type="SUPFAM" id="SSF53756">
    <property type="entry name" value="UDP-Glycosyltransferase/glycogen phosphorylase"/>
    <property type="match status" value="1"/>
</dbReference>
<keyword evidence="2 4" id="KW-0808">Transferase</keyword>
<dbReference type="Proteomes" id="UP000293291">
    <property type="component" value="Unassembled WGS sequence"/>
</dbReference>
<evidence type="ECO:0000259" key="3">
    <source>
        <dbReference type="Pfam" id="PF13439"/>
    </source>
</evidence>
<evidence type="ECO:0000256" key="1">
    <source>
        <dbReference type="ARBA" id="ARBA00022676"/>
    </source>
</evidence>
<evidence type="ECO:0000313" key="5">
    <source>
        <dbReference type="Proteomes" id="UP000293291"/>
    </source>
</evidence>
<feature type="domain" description="Glycosyltransferase subfamily 4-like N-terminal" evidence="3">
    <location>
        <begin position="15"/>
        <end position="178"/>
    </location>
</feature>
<dbReference type="Gene3D" id="3.40.50.2000">
    <property type="entry name" value="Glycogen Phosphorylase B"/>
    <property type="match status" value="2"/>
</dbReference>
<evidence type="ECO:0000313" key="4">
    <source>
        <dbReference type="EMBL" id="RYC00695.1"/>
    </source>
</evidence>
<organism evidence="4 5">
    <name type="scientific">Nocardioides ganghwensis</name>
    <dbReference type="NCBI Taxonomy" id="252230"/>
    <lineage>
        <taxon>Bacteria</taxon>
        <taxon>Bacillati</taxon>
        <taxon>Actinomycetota</taxon>
        <taxon>Actinomycetes</taxon>
        <taxon>Propionibacteriales</taxon>
        <taxon>Nocardioidaceae</taxon>
        <taxon>Nocardioides</taxon>
    </lineage>
</organism>
<keyword evidence="5" id="KW-1185">Reference proteome</keyword>
<dbReference type="InterPro" id="IPR028098">
    <property type="entry name" value="Glyco_trans_4-like_N"/>
</dbReference>
<dbReference type="OrthoDB" id="3335961at2"/>
<dbReference type="Pfam" id="PF13692">
    <property type="entry name" value="Glyco_trans_1_4"/>
    <property type="match status" value="1"/>
</dbReference>
<dbReference type="Pfam" id="PF13439">
    <property type="entry name" value="Glyco_transf_4"/>
    <property type="match status" value="1"/>
</dbReference>
<accession>A0A4Q2SD69</accession>
<dbReference type="EMBL" id="SDWU01000014">
    <property type="protein sequence ID" value="RYC00695.1"/>
    <property type="molecule type" value="Genomic_DNA"/>
</dbReference>
<proteinExistence type="predicted"/>
<dbReference type="PANTHER" id="PTHR12526">
    <property type="entry name" value="GLYCOSYLTRANSFERASE"/>
    <property type="match status" value="1"/>
</dbReference>
<comment type="caution">
    <text evidence="4">The sequence shown here is derived from an EMBL/GenBank/DDBJ whole genome shotgun (WGS) entry which is preliminary data.</text>
</comment>
<protein>
    <submittedName>
        <fullName evidence="4">Glycosyltransferase</fullName>
    </submittedName>
</protein>
<gene>
    <name evidence="4" type="ORF">EUA07_13440</name>
</gene>